<dbReference type="RefSeq" id="WP_123896577.1">
    <property type="nucleotide sequence ID" value="NZ_RPFJ01000003.1"/>
</dbReference>
<evidence type="ECO:0000313" key="2">
    <source>
        <dbReference type="Proteomes" id="UP000270856"/>
    </source>
</evidence>
<dbReference type="AlphaFoldDB" id="A0A3N4NTA1"/>
<accession>A0A3N4NTA1</accession>
<proteinExistence type="predicted"/>
<evidence type="ECO:0008006" key="3">
    <source>
        <dbReference type="Google" id="ProtNLM"/>
    </source>
</evidence>
<reference evidence="1 2" key="1">
    <citation type="submission" date="2018-11" db="EMBL/GenBank/DDBJ databases">
        <title>Aureibaculum marinum gen. nov., sp. nov., a member of the family Flavobacteriaceae isolated from the Bohai Sea.</title>
        <authorList>
            <person name="Ji X."/>
        </authorList>
    </citation>
    <scope>NUCLEOTIDE SEQUENCE [LARGE SCALE GENOMIC DNA]</scope>
    <source>
        <strain evidence="1 2">BH-SD17</strain>
    </source>
</reference>
<gene>
    <name evidence="1" type="ORF">EGM88_03450</name>
</gene>
<dbReference type="Proteomes" id="UP000270856">
    <property type="component" value="Unassembled WGS sequence"/>
</dbReference>
<dbReference type="SUPFAM" id="SSF56935">
    <property type="entry name" value="Porins"/>
    <property type="match status" value="1"/>
</dbReference>
<organism evidence="1 2">
    <name type="scientific">Aureibaculum marinum</name>
    <dbReference type="NCBI Taxonomy" id="2487930"/>
    <lineage>
        <taxon>Bacteria</taxon>
        <taxon>Pseudomonadati</taxon>
        <taxon>Bacteroidota</taxon>
        <taxon>Flavobacteriia</taxon>
        <taxon>Flavobacteriales</taxon>
        <taxon>Flavobacteriaceae</taxon>
        <taxon>Aureibaculum</taxon>
    </lineage>
</organism>
<sequence>MFAIPENNISGKFSLSKKINQIKYGLVASGTYNEFFQIVNSNTSKNTSKSASLLGKVRTFFKKAPNFEIGYEYSPSNYVSNFSNSKFKNNEFFINLDYDFLKDFTLKADYSRFNYQNEDADFKNKFDVANASLFYRKEDSPWGFEFEITNLFNNQFRKENFFSDFLISDQSTFVLPRILMLKISYKL</sequence>
<protein>
    <recommendedName>
        <fullName evidence="3">TonB-dependent receptor</fullName>
    </recommendedName>
</protein>
<comment type="caution">
    <text evidence="1">The sequence shown here is derived from an EMBL/GenBank/DDBJ whole genome shotgun (WGS) entry which is preliminary data.</text>
</comment>
<dbReference type="EMBL" id="RPFJ01000003">
    <property type="protein sequence ID" value="RPD99612.1"/>
    <property type="molecule type" value="Genomic_DNA"/>
</dbReference>
<evidence type="ECO:0000313" key="1">
    <source>
        <dbReference type="EMBL" id="RPD99612.1"/>
    </source>
</evidence>
<name>A0A3N4NTA1_9FLAO</name>
<dbReference type="OrthoDB" id="1447550at2"/>
<keyword evidence="2" id="KW-1185">Reference proteome</keyword>